<keyword evidence="3" id="KW-1185">Reference proteome</keyword>
<dbReference type="GeneID" id="81368531"/>
<dbReference type="Proteomes" id="UP001147747">
    <property type="component" value="Unassembled WGS sequence"/>
</dbReference>
<comment type="caution">
    <text evidence="2">The sequence shown here is derived from an EMBL/GenBank/DDBJ whole genome shotgun (WGS) entry which is preliminary data.</text>
</comment>
<organism evidence="2 3">
    <name type="scientific">Penicillium cosmopolitanum</name>
    <dbReference type="NCBI Taxonomy" id="1131564"/>
    <lineage>
        <taxon>Eukaryota</taxon>
        <taxon>Fungi</taxon>
        <taxon>Dikarya</taxon>
        <taxon>Ascomycota</taxon>
        <taxon>Pezizomycotina</taxon>
        <taxon>Eurotiomycetes</taxon>
        <taxon>Eurotiomycetidae</taxon>
        <taxon>Eurotiales</taxon>
        <taxon>Aspergillaceae</taxon>
        <taxon>Penicillium</taxon>
    </lineage>
</organism>
<evidence type="ECO:0000256" key="1">
    <source>
        <dbReference type="SAM" id="SignalP"/>
    </source>
</evidence>
<accession>A0A9W9W1G3</accession>
<protein>
    <submittedName>
        <fullName evidence="2">Uncharacterized protein</fullName>
    </submittedName>
</protein>
<reference evidence="2" key="1">
    <citation type="submission" date="2022-12" db="EMBL/GenBank/DDBJ databases">
        <authorList>
            <person name="Petersen C."/>
        </authorList>
    </citation>
    <scope>NUCLEOTIDE SEQUENCE</scope>
    <source>
        <strain evidence="2">IBT 29677</strain>
    </source>
</reference>
<gene>
    <name evidence="2" type="ORF">N7509_004914</name>
</gene>
<dbReference type="EMBL" id="JAPZBU010000006">
    <property type="protein sequence ID" value="KAJ5396801.1"/>
    <property type="molecule type" value="Genomic_DNA"/>
</dbReference>
<name>A0A9W9W1G3_9EURO</name>
<evidence type="ECO:0000313" key="3">
    <source>
        <dbReference type="Proteomes" id="UP001147747"/>
    </source>
</evidence>
<feature type="chain" id="PRO_5040814907" evidence="1">
    <location>
        <begin position="19"/>
        <end position="182"/>
    </location>
</feature>
<keyword evidence="1" id="KW-0732">Signal</keyword>
<dbReference type="AlphaFoldDB" id="A0A9W9W1G3"/>
<sequence>MKLSIVAMVLSFLSHATAVPAGNDLEKRDSTPFKLVAYGVASSYIDIFFSDGLAYAGDASLWEAEGNVVTDVTFIIQNTELNTTATPVSKLDAGTLLYIRPVENEVLSVGFTKNGHDTPSDAATSNFIFYGTYLMWEESSGTLSSSFRLLPMNVSGIYQLFYDYSNLYPSGYAIPVIKSVNV</sequence>
<dbReference type="RefSeq" id="XP_056488853.1">
    <property type="nucleotide sequence ID" value="XM_056629551.1"/>
</dbReference>
<dbReference type="OrthoDB" id="5230873at2759"/>
<feature type="signal peptide" evidence="1">
    <location>
        <begin position="1"/>
        <end position="18"/>
    </location>
</feature>
<evidence type="ECO:0000313" key="2">
    <source>
        <dbReference type="EMBL" id="KAJ5396801.1"/>
    </source>
</evidence>
<reference evidence="2" key="2">
    <citation type="journal article" date="2023" name="IMA Fungus">
        <title>Comparative genomic study of the Penicillium genus elucidates a diverse pangenome and 15 lateral gene transfer events.</title>
        <authorList>
            <person name="Petersen C."/>
            <person name="Sorensen T."/>
            <person name="Nielsen M.R."/>
            <person name="Sondergaard T.E."/>
            <person name="Sorensen J.L."/>
            <person name="Fitzpatrick D.A."/>
            <person name="Frisvad J.C."/>
            <person name="Nielsen K.L."/>
        </authorList>
    </citation>
    <scope>NUCLEOTIDE SEQUENCE</scope>
    <source>
        <strain evidence="2">IBT 29677</strain>
    </source>
</reference>
<proteinExistence type="predicted"/>